<dbReference type="InterPro" id="IPR004680">
    <property type="entry name" value="Cit_transptr-like_dom"/>
</dbReference>
<feature type="transmembrane region" description="Helical" evidence="7">
    <location>
        <begin position="222"/>
        <end position="242"/>
    </location>
</feature>
<evidence type="ECO:0000259" key="8">
    <source>
        <dbReference type="Pfam" id="PF03600"/>
    </source>
</evidence>
<evidence type="ECO:0000256" key="5">
    <source>
        <dbReference type="ARBA" id="ARBA00023136"/>
    </source>
</evidence>
<feature type="transmembrane region" description="Helical" evidence="7">
    <location>
        <begin position="611"/>
        <end position="634"/>
    </location>
</feature>
<feature type="region of interest" description="Disordered" evidence="6">
    <location>
        <begin position="1"/>
        <end position="28"/>
    </location>
</feature>
<evidence type="ECO:0000313" key="9">
    <source>
        <dbReference type="Proteomes" id="UP000515160"/>
    </source>
</evidence>
<dbReference type="Proteomes" id="UP000515160">
    <property type="component" value="Chromosome 2L"/>
</dbReference>
<feature type="transmembrane region" description="Helical" evidence="7">
    <location>
        <begin position="317"/>
        <end position="349"/>
    </location>
</feature>
<dbReference type="PANTHER" id="PTHR43568:SF1">
    <property type="entry name" value="P PROTEIN"/>
    <property type="match status" value="1"/>
</dbReference>
<dbReference type="OrthoDB" id="442352at2759"/>
<evidence type="ECO:0000256" key="7">
    <source>
        <dbReference type="SAM" id="Phobius"/>
    </source>
</evidence>
<accession>A0A9C6SR08</accession>
<evidence type="ECO:0000256" key="6">
    <source>
        <dbReference type="SAM" id="MobiDB-lite"/>
    </source>
</evidence>
<feature type="transmembrane region" description="Helical" evidence="7">
    <location>
        <begin position="361"/>
        <end position="380"/>
    </location>
</feature>
<protein>
    <submittedName>
        <fullName evidence="10">P protein-like</fullName>
    </submittedName>
</protein>
<evidence type="ECO:0000256" key="2">
    <source>
        <dbReference type="ARBA" id="ARBA00022448"/>
    </source>
</evidence>
<feature type="domain" description="Citrate transporter-like" evidence="8">
    <location>
        <begin position="237"/>
        <end position="665"/>
    </location>
</feature>
<dbReference type="CDD" id="cd01116">
    <property type="entry name" value="P_permease"/>
    <property type="match status" value="1"/>
</dbReference>
<dbReference type="InterPro" id="IPR051475">
    <property type="entry name" value="Diverse_Ion_Transporter"/>
</dbReference>
<organism evidence="9 10">
    <name type="scientific">Drosophila albomicans</name>
    <name type="common">Fruit fly</name>
    <dbReference type="NCBI Taxonomy" id="7291"/>
    <lineage>
        <taxon>Eukaryota</taxon>
        <taxon>Metazoa</taxon>
        <taxon>Ecdysozoa</taxon>
        <taxon>Arthropoda</taxon>
        <taxon>Hexapoda</taxon>
        <taxon>Insecta</taxon>
        <taxon>Pterygota</taxon>
        <taxon>Neoptera</taxon>
        <taxon>Endopterygota</taxon>
        <taxon>Diptera</taxon>
        <taxon>Brachycera</taxon>
        <taxon>Muscomorpha</taxon>
        <taxon>Ephydroidea</taxon>
        <taxon>Drosophilidae</taxon>
        <taxon>Drosophila</taxon>
    </lineage>
</organism>
<dbReference type="RefSeq" id="XP_051858466.1">
    <property type="nucleotide sequence ID" value="XM_052002506.1"/>
</dbReference>
<dbReference type="GeneID" id="127565171"/>
<keyword evidence="5 7" id="KW-0472">Membrane</keyword>
<feature type="transmembrane region" description="Helical" evidence="7">
    <location>
        <begin position="277"/>
        <end position="297"/>
    </location>
</feature>
<feature type="transmembrane region" description="Helical" evidence="7">
    <location>
        <begin position="400"/>
        <end position="426"/>
    </location>
</feature>
<dbReference type="GO" id="GO:0055085">
    <property type="term" value="P:transmembrane transport"/>
    <property type="evidence" value="ECO:0007669"/>
    <property type="project" value="InterPro"/>
</dbReference>
<gene>
    <name evidence="10" type="primary">LOC127565171</name>
</gene>
<keyword evidence="2" id="KW-0813">Transport</keyword>
<evidence type="ECO:0000256" key="1">
    <source>
        <dbReference type="ARBA" id="ARBA00004141"/>
    </source>
</evidence>
<evidence type="ECO:0000256" key="3">
    <source>
        <dbReference type="ARBA" id="ARBA00022692"/>
    </source>
</evidence>
<feature type="transmembrane region" description="Helical" evidence="7">
    <location>
        <begin position="538"/>
        <end position="555"/>
    </location>
</feature>
<feature type="transmembrane region" description="Helical" evidence="7">
    <location>
        <begin position="699"/>
        <end position="720"/>
    </location>
</feature>
<comment type="subcellular location">
    <subcellularLocation>
        <location evidence="1">Membrane</location>
        <topology evidence="1">Multi-pass membrane protein</topology>
    </subcellularLocation>
</comment>
<feature type="transmembrane region" description="Helical" evidence="7">
    <location>
        <begin position="38"/>
        <end position="60"/>
    </location>
</feature>
<proteinExistence type="predicted"/>
<name>A0A9C6SR08_DROAB</name>
<sequence>MASHAPHASQARRSFYTHDEDDNLTDEQRTRRARLHRVLVIIKITIFVLIWIFFSIFMIITPPYEPHEIVVSLDPNELRSVDLAEKPTGKYIYVKLKGKIDEDATYRSNRAGKNQSYVIVSAATFDSGTNRTLWSAKDWKVYLDDSEKYKVATVKNSFKIEGFDSKSLRAMDTHHDEFEEGAEERVMRASGGSDSPLKVSLLNTDDKPTALSVTANPNPLDVSLGVMYAMLLLCFLYVLIIFDIADRTFAALLAATTGIGILCMLGERPSLEQIISWIDMDTLMLLFGMMIMVAVLAETGVFDYMSVFAYHLSKGQPWVLIFLLCMLTVMLSAFLDNVTIIMLMVPVIIRLTECMGLRTTTVLITVALFSNIGGALTPVGDPPNVIIATNQYVVAEGVDFITFVAHMFPGVFFSIVVAWIFIFVVLRHRLFVGSDEQMRESIKNLTKTAAKFNEPRPSEEKMRRDILQRIEELKEQYRRKEVAKTFGLQPASNFIETLAEMEARYKIRNKPLLIKCCIALVFAVILFLMHSLPFMRGVTLAWAAMLAAMLLLILANKPDMDAVLDHVEWSTLLFFAGLFVLVEVVSELGLIDWVGDKTISMIQSVGNEHRVVTAIMLVLWISAVFSAFVDNIPIVTMMLKLAIKLSTNDELNLPLMPLIWAISMGVCFGGNGTLIAASSNVVAAGIANQHGYKITFMEFFIYGFPVMLLSDVVATIYLLIAHGLFTWH</sequence>
<dbReference type="PANTHER" id="PTHR43568">
    <property type="entry name" value="P PROTEIN"/>
    <property type="match status" value="1"/>
</dbReference>
<dbReference type="GO" id="GO:0016020">
    <property type="term" value="C:membrane"/>
    <property type="evidence" value="ECO:0007669"/>
    <property type="project" value="UniProtKB-SubCell"/>
</dbReference>
<evidence type="ECO:0000313" key="10">
    <source>
        <dbReference type="RefSeq" id="XP_051858466.1"/>
    </source>
</evidence>
<keyword evidence="4 7" id="KW-1133">Transmembrane helix</keyword>
<feature type="transmembrane region" description="Helical" evidence="7">
    <location>
        <begin position="512"/>
        <end position="532"/>
    </location>
</feature>
<keyword evidence="9" id="KW-1185">Reference proteome</keyword>
<keyword evidence="3 7" id="KW-0812">Transmembrane</keyword>
<reference evidence="10" key="1">
    <citation type="submission" date="2025-08" db="UniProtKB">
        <authorList>
            <consortium name="RefSeq"/>
        </authorList>
    </citation>
    <scope>IDENTIFICATION</scope>
    <source>
        <strain evidence="10">15112-1751.03</strain>
        <tissue evidence="10">Whole Adult</tissue>
    </source>
</reference>
<evidence type="ECO:0000256" key="4">
    <source>
        <dbReference type="ARBA" id="ARBA00022989"/>
    </source>
</evidence>
<dbReference type="Pfam" id="PF03600">
    <property type="entry name" value="CitMHS"/>
    <property type="match status" value="1"/>
</dbReference>
<dbReference type="AlphaFoldDB" id="A0A9C6SR08"/>
<feature type="transmembrane region" description="Helical" evidence="7">
    <location>
        <begin position="567"/>
        <end position="591"/>
    </location>
</feature>